<protein>
    <submittedName>
        <fullName evidence="3">50S ribosomal protein L7/L12</fullName>
    </submittedName>
</protein>
<proteinExistence type="predicted"/>
<keyword evidence="1" id="KW-1133">Transmembrane helix</keyword>
<dbReference type="AlphaFoldDB" id="A0A150HQV0"/>
<reference evidence="3 4" key="1">
    <citation type="journal article" date="2016" name="Sci. Rep.">
        <title>Genomic and phenotypic characterization of the species Acinetobacter venetianus.</title>
        <authorList>
            <person name="Fondi M."/>
            <person name="Maida I."/>
            <person name="Perrin E."/>
            <person name="Orlandini V."/>
            <person name="La Torre L."/>
            <person name="Bosi E."/>
            <person name="Negroni A."/>
            <person name="Zanaroli G."/>
            <person name="Fava F."/>
            <person name="Decorosi F."/>
            <person name="Giovannetti L."/>
            <person name="Viti C."/>
            <person name="Vaneechoutte M."/>
            <person name="Dijkshoorn L."/>
            <person name="Fani R."/>
        </authorList>
    </citation>
    <scope>NUCLEOTIDE SEQUENCE [LARGE SCALE GENOMIC DNA]</scope>
    <source>
        <strain evidence="3 4">LUH13518</strain>
    </source>
</reference>
<dbReference type="GO" id="GO:0005840">
    <property type="term" value="C:ribosome"/>
    <property type="evidence" value="ECO:0007669"/>
    <property type="project" value="UniProtKB-KW"/>
</dbReference>
<dbReference type="EMBL" id="JRHX01000082">
    <property type="protein sequence ID" value="KXZ69008.1"/>
    <property type="molecule type" value="Genomic_DNA"/>
</dbReference>
<dbReference type="PATRIC" id="fig|52133.19.peg.2810"/>
<dbReference type="InterPro" id="IPR013823">
    <property type="entry name" value="Ribosomal_bL12_C"/>
</dbReference>
<keyword evidence="1" id="KW-0472">Membrane</keyword>
<evidence type="ECO:0000259" key="2">
    <source>
        <dbReference type="Pfam" id="PF00542"/>
    </source>
</evidence>
<dbReference type="GO" id="GO:0003735">
    <property type="term" value="F:structural constituent of ribosome"/>
    <property type="evidence" value="ECO:0007669"/>
    <property type="project" value="InterPro"/>
</dbReference>
<dbReference type="Gene3D" id="3.30.1390.10">
    <property type="match status" value="1"/>
</dbReference>
<sequence length="87" mass="10018">MNQQLELPQEALQALRSGQLIEAIKITREKTGLGLKESKDLVDQYLNDHPNEQSHLQEQLAQRSRGGLKFAVFMFLLIAVIAWMIWK</sequence>
<keyword evidence="1" id="KW-0812">Transmembrane</keyword>
<evidence type="ECO:0000313" key="3">
    <source>
        <dbReference type="EMBL" id="KXZ69008.1"/>
    </source>
</evidence>
<organism evidence="3 4">
    <name type="scientific">Acinetobacter venetianus</name>
    <dbReference type="NCBI Taxonomy" id="52133"/>
    <lineage>
        <taxon>Bacteria</taxon>
        <taxon>Pseudomonadati</taxon>
        <taxon>Pseudomonadota</taxon>
        <taxon>Gammaproteobacteria</taxon>
        <taxon>Moraxellales</taxon>
        <taxon>Moraxellaceae</taxon>
        <taxon>Acinetobacter</taxon>
    </lineage>
</organism>
<name>A0A150HQV0_9GAMM</name>
<dbReference type="GO" id="GO:0006412">
    <property type="term" value="P:translation"/>
    <property type="evidence" value="ECO:0007669"/>
    <property type="project" value="InterPro"/>
</dbReference>
<dbReference type="RefSeq" id="WP_061525389.1">
    <property type="nucleotide sequence ID" value="NZ_JRHX01000082.1"/>
</dbReference>
<dbReference type="SUPFAM" id="SSF54736">
    <property type="entry name" value="ClpS-like"/>
    <property type="match status" value="1"/>
</dbReference>
<comment type="caution">
    <text evidence="3">The sequence shown here is derived from an EMBL/GenBank/DDBJ whole genome shotgun (WGS) entry which is preliminary data.</text>
</comment>
<keyword evidence="3" id="KW-0687">Ribonucleoprotein</keyword>
<evidence type="ECO:0000256" key="1">
    <source>
        <dbReference type="SAM" id="Phobius"/>
    </source>
</evidence>
<gene>
    <name evidence="3" type="primary">rplL_2</name>
    <name evidence="3" type="ORF">AVENLUH13518_02775</name>
</gene>
<dbReference type="Pfam" id="PF00542">
    <property type="entry name" value="Ribosomal_L12"/>
    <property type="match status" value="1"/>
</dbReference>
<evidence type="ECO:0000313" key="4">
    <source>
        <dbReference type="Proteomes" id="UP000075544"/>
    </source>
</evidence>
<keyword evidence="3" id="KW-0689">Ribosomal protein</keyword>
<feature type="domain" description="Large ribosomal subunit protein bL12 C-terminal" evidence="2">
    <location>
        <begin position="20"/>
        <end position="44"/>
    </location>
</feature>
<feature type="transmembrane region" description="Helical" evidence="1">
    <location>
        <begin position="67"/>
        <end position="86"/>
    </location>
</feature>
<dbReference type="InterPro" id="IPR014719">
    <property type="entry name" value="Ribosomal_bL12_C/ClpS-like"/>
</dbReference>
<accession>A0A150HQV0</accession>
<dbReference type="Proteomes" id="UP000075544">
    <property type="component" value="Unassembled WGS sequence"/>
</dbReference>